<gene>
    <name evidence="1" type="ORF">S12H4_37763</name>
</gene>
<feature type="non-terminal residue" evidence="1">
    <location>
        <position position="147"/>
    </location>
</feature>
<reference evidence="1" key="1">
    <citation type="journal article" date="2014" name="Front. Microbiol.">
        <title>High frequency of phylogenetically diverse reductive dehalogenase-homologous genes in deep subseafloor sedimentary metagenomes.</title>
        <authorList>
            <person name="Kawai M."/>
            <person name="Futagami T."/>
            <person name="Toyoda A."/>
            <person name="Takaki Y."/>
            <person name="Nishi S."/>
            <person name="Hori S."/>
            <person name="Arai W."/>
            <person name="Tsubouchi T."/>
            <person name="Morono Y."/>
            <person name="Uchiyama I."/>
            <person name="Ito T."/>
            <person name="Fujiyama A."/>
            <person name="Inagaki F."/>
            <person name="Takami H."/>
        </authorList>
    </citation>
    <scope>NUCLEOTIDE SEQUENCE</scope>
    <source>
        <strain evidence="1">Expedition CK06-06</strain>
    </source>
</reference>
<name>X1TL55_9ZZZZ</name>
<comment type="caution">
    <text evidence="1">The sequence shown here is derived from an EMBL/GenBank/DDBJ whole genome shotgun (WGS) entry which is preliminary data.</text>
</comment>
<evidence type="ECO:0000313" key="1">
    <source>
        <dbReference type="EMBL" id="GAI88315.1"/>
    </source>
</evidence>
<accession>X1TL55</accession>
<sequence length="147" mass="16674">MIAPGEWGNLRTSPRYAEVLHTPDVDRGPRVFGRFELKTCRHIGGENIYTYHLLGAKDLAEDFKPDWLYIQAEPGSSLAQEAVKWNVPKRALFTWENIKFESSAQEVLSKYDLVVCGNPEAEALVKCWNLHTALMLQVGVDTNHFQA</sequence>
<dbReference type="AlphaFoldDB" id="X1TL55"/>
<organism evidence="1">
    <name type="scientific">marine sediment metagenome</name>
    <dbReference type="NCBI Taxonomy" id="412755"/>
    <lineage>
        <taxon>unclassified sequences</taxon>
        <taxon>metagenomes</taxon>
        <taxon>ecological metagenomes</taxon>
    </lineage>
</organism>
<dbReference type="EMBL" id="BARW01022669">
    <property type="protein sequence ID" value="GAI88315.1"/>
    <property type="molecule type" value="Genomic_DNA"/>
</dbReference>
<proteinExistence type="predicted"/>
<protein>
    <submittedName>
        <fullName evidence="1">Uncharacterized protein</fullName>
    </submittedName>
</protein>